<dbReference type="RefSeq" id="WP_159750796.1">
    <property type="nucleotide sequence ID" value="NZ_CASZNZ010000013.1"/>
</dbReference>
<keyword evidence="2" id="KW-1185">Reference proteome</keyword>
<gene>
    <name evidence="1" type="ORF">GN277_09180</name>
</gene>
<evidence type="ECO:0000313" key="1">
    <source>
        <dbReference type="EMBL" id="MXP75550.1"/>
    </source>
</evidence>
<dbReference type="InterPro" id="IPR052159">
    <property type="entry name" value="Competence_DNA_uptake"/>
</dbReference>
<accession>A0A7X3SIN3</accession>
<dbReference type="PANTHER" id="PTHR30619">
    <property type="entry name" value="DNA INTERNALIZATION/COMPETENCE PROTEIN COMEC/REC2"/>
    <property type="match status" value="1"/>
</dbReference>
<proteinExistence type="predicted"/>
<dbReference type="InterPro" id="IPR036866">
    <property type="entry name" value="RibonucZ/Hydroxyglut_hydro"/>
</dbReference>
<dbReference type="Proteomes" id="UP000460412">
    <property type="component" value="Unassembled WGS sequence"/>
</dbReference>
<dbReference type="PANTHER" id="PTHR30619:SF1">
    <property type="entry name" value="RECOMBINATION PROTEIN 2"/>
    <property type="match status" value="1"/>
</dbReference>
<name>A0A7X3SIN3_9FIRM</name>
<dbReference type="Gene3D" id="3.60.15.10">
    <property type="entry name" value="Ribonuclease Z/Hydroxyacylglutathione hydrolase-like"/>
    <property type="match status" value="1"/>
</dbReference>
<organism evidence="1 2">
    <name type="scientific">Sporofaciens musculi</name>
    <dbReference type="NCBI Taxonomy" id="2681861"/>
    <lineage>
        <taxon>Bacteria</taxon>
        <taxon>Bacillati</taxon>
        <taxon>Bacillota</taxon>
        <taxon>Clostridia</taxon>
        <taxon>Lachnospirales</taxon>
        <taxon>Lachnospiraceae</taxon>
        <taxon>Sporofaciens</taxon>
    </lineage>
</organism>
<reference evidence="1 2" key="1">
    <citation type="submission" date="2019-12" db="EMBL/GenBank/DDBJ databases">
        <title>Sporaefaciens musculi gen. nov., sp. nov., a novel bacterium isolated from the caecum of an obese mouse.</title>
        <authorList>
            <person name="Rasmussen T.S."/>
            <person name="Streidl T."/>
            <person name="Hitch T.C.A."/>
            <person name="Wortmann E."/>
            <person name="Deptula P."/>
            <person name="Hansen M."/>
            <person name="Nielsen D.S."/>
            <person name="Clavel T."/>
            <person name="Vogensen F.K."/>
        </authorList>
    </citation>
    <scope>NUCLEOTIDE SEQUENCE [LARGE SCALE GENOMIC DNA]</scope>
    <source>
        <strain evidence="1 2">WCA-9-b2</strain>
    </source>
</reference>
<dbReference type="EMBL" id="WUQX01000001">
    <property type="protein sequence ID" value="MXP75550.1"/>
    <property type="molecule type" value="Genomic_DNA"/>
</dbReference>
<comment type="caution">
    <text evidence="1">The sequence shown here is derived from an EMBL/GenBank/DDBJ whole genome shotgun (WGS) entry which is preliminary data.</text>
</comment>
<sequence length="414" mass="44981">MAYTVRISFLNVNQGMAGVVEIYDGLIGTMPVPPIPAAGGALVPALPVGASLVGIMLVDFGCQGSAGMANDFSVQYVQQLMALRGMNVIDAVSISHLDDDHYSLLRHLGAGTVIEDLFIGGEDANRNNIGILLGQLAAGGITFNNIFHQFNGYAENGPDPYLNEDGVWVLGNQDNVCFKILLANAQNLYNPPPRRAADFINTGSIMLLLYSFQLNGNVRMIESSFLFTGDATTKTLMLFNGLPFANNFLGEPKGMSVPHHGSDSSIRSRGGNYTDLTNLLTRYQPATAVVSAGYHMGYKHPGKYSMYYFREALRNPGGPFQIPAPAVLPDSVPPPAASTHVNSIYQGTGSRARIRMNGGNGYIRIQNSNFYPIEEMVNLYNTSTAWGTPFARRNVHIDFNSVNQGSYTITWNEF</sequence>
<protein>
    <submittedName>
        <fullName evidence="1">Uncharacterized protein</fullName>
    </submittedName>
</protein>
<dbReference type="AlphaFoldDB" id="A0A7X3SIN3"/>
<dbReference type="SUPFAM" id="SSF56281">
    <property type="entry name" value="Metallo-hydrolase/oxidoreductase"/>
    <property type="match status" value="1"/>
</dbReference>
<evidence type="ECO:0000313" key="2">
    <source>
        <dbReference type="Proteomes" id="UP000460412"/>
    </source>
</evidence>